<evidence type="ECO:0000313" key="2">
    <source>
        <dbReference type="EMBL" id="SFA99029.1"/>
    </source>
</evidence>
<protein>
    <recommendedName>
        <fullName evidence="4">DUF4044 domain-containing protein</fullName>
    </recommendedName>
</protein>
<name>A0A1I0XD96_9FIRM</name>
<proteinExistence type="predicted"/>
<dbReference type="EMBL" id="FOJY01000006">
    <property type="protein sequence ID" value="SFA99029.1"/>
    <property type="molecule type" value="Genomic_DNA"/>
</dbReference>
<evidence type="ECO:0000256" key="1">
    <source>
        <dbReference type="SAM" id="Phobius"/>
    </source>
</evidence>
<reference evidence="2 3" key="1">
    <citation type="submission" date="2016-10" db="EMBL/GenBank/DDBJ databases">
        <authorList>
            <person name="de Groot N.N."/>
        </authorList>
    </citation>
    <scope>NUCLEOTIDE SEQUENCE [LARGE SCALE GENOMIC DNA]</scope>
    <source>
        <strain evidence="2 3">DSM 5522</strain>
    </source>
</reference>
<keyword evidence="1" id="KW-0812">Transmembrane</keyword>
<dbReference type="STRING" id="1120918.SAMN05216249_106106"/>
<gene>
    <name evidence="2" type="ORF">SAMN05216249_106106</name>
</gene>
<evidence type="ECO:0008006" key="4">
    <source>
        <dbReference type="Google" id="ProtNLM"/>
    </source>
</evidence>
<keyword evidence="1" id="KW-1133">Transmembrane helix</keyword>
<dbReference type="AlphaFoldDB" id="A0A1I0XD96"/>
<keyword evidence="3" id="KW-1185">Reference proteome</keyword>
<accession>A0A1I0XD96</accession>
<feature type="transmembrane region" description="Helical" evidence="1">
    <location>
        <begin position="12"/>
        <end position="35"/>
    </location>
</feature>
<organism evidence="2 3">
    <name type="scientific">Acetitomaculum ruminis DSM 5522</name>
    <dbReference type="NCBI Taxonomy" id="1120918"/>
    <lineage>
        <taxon>Bacteria</taxon>
        <taxon>Bacillati</taxon>
        <taxon>Bacillota</taxon>
        <taxon>Clostridia</taxon>
        <taxon>Lachnospirales</taxon>
        <taxon>Lachnospiraceae</taxon>
        <taxon>Acetitomaculum</taxon>
    </lineage>
</organism>
<dbReference type="Proteomes" id="UP000198838">
    <property type="component" value="Unassembled WGS sequence"/>
</dbReference>
<evidence type="ECO:0000313" key="3">
    <source>
        <dbReference type="Proteomes" id="UP000198838"/>
    </source>
</evidence>
<sequence>MFNFKKTKNRRIFAAAIVVVLVLAMVVPMVLSALVY</sequence>
<keyword evidence="1" id="KW-0472">Membrane</keyword>